<evidence type="ECO:0000313" key="2">
    <source>
        <dbReference type="EMBL" id="SKC19724.1"/>
    </source>
</evidence>
<evidence type="ECO:0000313" key="3">
    <source>
        <dbReference type="Proteomes" id="UP000191055"/>
    </source>
</evidence>
<proteinExistence type="predicted"/>
<organism evidence="2 3">
    <name type="scientific">Alkalitalea saponilacus</name>
    <dbReference type="NCBI Taxonomy" id="889453"/>
    <lineage>
        <taxon>Bacteria</taxon>
        <taxon>Pseudomonadati</taxon>
        <taxon>Bacteroidota</taxon>
        <taxon>Bacteroidia</taxon>
        <taxon>Marinilabiliales</taxon>
        <taxon>Marinilabiliaceae</taxon>
        <taxon>Alkalitalea</taxon>
    </lineage>
</organism>
<keyword evidence="1" id="KW-0732">Signal</keyword>
<accession>A0A1T5HGF3</accession>
<evidence type="ECO:0008006" key="4">
    <source>
        <dbReference type="Google" id="ProtNLM"/>
    </source>
</evidence>
<reference evidence="3" key="1">
    <citation type="submission" date="2017-02" db="EMBL/GenBank/DDBJ databases">
        <authorList>
            <person name="Varghese N."/>
            <person name="Submissions S."/>
        </authorList>
    </citation>
    <scope>NUCLEOTIDE SEQUENCE [LARGE SCALE GENOMIC DNA]</scope>
    <source>
        <strain evidence="3">DSM 24412</strain>
    </source>
</reference>
<dbReference type="OrthoDB" id="1120850at2"/>
<feature type="chain" id="PRO_5012007263" description="Por secretion system C-terminal sorting domain-containing protein" evidence="1">
    <location>
        <begin position="26"/>
        <end position="203"/>
    </location>
</feature>
<dbReference type="KEGG" id="asx:CDL62_02635"/>
<feature type="signal peptide" evidence="1">
    <location>
        <begin position="1"/>
        <end position="25"/>
    </location>
</feature>
<name>A0A1T5HGF3_9BACT</name>
<dbReference type="AlphaFoldDB" id="A0A1T5HGF3"/>
<dbReference type="Proteomes" id="UP000191055">
    <property type="component" value="Unassembled WGS sequence"/>
</dbReference>
<sequence>MKRLFRLKSLLLVATFFAVTLAASAESRISVTPYPRSSFALVSAIPSDAGFYSVVIQDRSGNVVFVSNRFESGDSFSRLFDFSKLADGDYRARLRNRNGIDSETMFSLRAGRLVENAPTAVRDSESLAKIWTASDYLFVSHLNKEMKPTAIRLADSKGNIIYSGELPSELTYSGRYNISALPVGDYSVSLISGNTVYNYGFRK</sequence>
<dbReference type="RefSeq" id="WP_079558011.1">
    <property type="nucleotide sequence ID" value="NZ_CP021904.1"/>
</dbReference>
<evidence type="ECO:0000256" key="1">
    <source>
        <dbReference type="SAM" id="SignalP"/>
    </source>
</evidence>
<keyword evidence="3" id="KW-1185">Reference proteome</keyword>
<protein>
    <recommendedName>
        <fullName evidence="4">Por secretion system C-terminal sorting domain-containing protein</fullName>
    </recommendedName>
</protein>
<gene>
    <name evidence="2" type="ORF">SAMN03080601_02292</name>
</gene>
<dbReference type="EMBL" id="FUYV01000013">
    <property type="protein sequence ID" value="SKC19724.1"/>
    <property type="molecule type" value="Genomic_DNA"/>
</dbReference>